<comment type="subcellular location">
    <subcellularLocation>
        <location evidence="8">Cytoplasm</location>
    </subcellularLocation>
</comment>
<dbReference type="PANTHER" id="PTHR43837">
    <property type="entry name" value="RIBOSOMAL PROTEIN S12 METHYLTHIOTRANSFERASE RIMO"/>
    <property type="match status" value="1"/>
</dbReference>
<dbReference type="EMBL" id="BAAAPH010000002">
    <property type="protein sequence ID" value="GAA1553527.1"/>
    <property type="molecule type" value="Genomic_DNA"/>
</dbReference>
<proteinExistence type="inferred from homology"/>
<keyword evidence="13" id="KW-1185">Reference proteome</keyword>
<dbReference type="EC" id="2.8.4.4" evidence="8"/>
<dbReference type="InterPro" id="IPR038135">
    <property type="entry name" value="Methylthiotransferase_N_sf"/>
</dbReference>
<feature type="binding site" evidence="8">
    <location>
        <position position="281"/>
    </location>
    <ligand>
        <name>[4Fe-4S] cluster</name>
        <dbReference type="ChEBI" id="CHEBI:49883"/>
        <label>2</label>
        <note>4Fe-4S-S-AdoMet</note>
    </ligand>
</feature>
<dbReference type="Gene3D" id="3.40.50.12160">
    <property type="entry name" value="Methylthiotransferase, N-terminal domain"/>
    <property type="match status" value="1"/>
</dbReference>
<dbReference type="Pfam" id="PF18693">
    <property type="entry name" value="TRAM_2"/>
    <property type="match status" value="1"/>
</dbReference>
<evidence type="ECO:0000313" key="13">
    <source>
        <dbReference type="Proteomes" id="UP001501705"/>
    </source>
</evidence>
<keyword evidence="7 8" id="KW-0411">Iron-sulfur</keyword>
<organism evidence="12 13">
    <name type="scientific">Kribbella hippodromi</name>
    <dbReference type="NCBI Taxonomy" id="434347"/>
    <lineage>
        <taxon>Bacteria</taxon>
        <taxon>Bacillati</taxon>
        <taxon>Actinomycetota</taxon>
        <taxon>Actinomycetes</taxon>
        <taxon>Propionibacteriales</taxon>
        <taxon>Kribbellaceae</taxon>
        <taxon>Kribbella</taxon>
    </lineage>
</organism>
<evidence type="ECO:0000259" key="10">
    <source>
        <dbReference type="PROSITE" id="PS51449"/>
    </source>
</evidence>
<dbReference type="InterPro" id="IPR012340">
    <property type="entry name" value="NA-bd_OB-fold"/>
</dbReference>
<feature type="binding site" evidence="8">
    <location>
        <position position="87"/>
    </location>
    <ligand>
        <name>[4Fe-4S] cluster</name>
        <dbReference type="ChEBI" id="CHEBI:49883"/>
        <label>1</label>
    </ligand>
</feature>
<dbReference type="Gene3D" id="3.80.30.20">
    <property type="entry name" value="tm_1862 like domain"/>
    <property type="match status" value="1"/>
</dbReference>
<feature type="binding site" evidence="8">
    <location>
        <position position="53"/>
    </location>
    <ligand>
        <name>[4Fe-4S] cluster</name>
        <dbReference type="ChEBI" id="CHEBI:49883"/>
        <label>1</label>
    </ligand>
</feature>
<keyword evidence="5 8" id="KW-0479">Metal-binding</keyword>
<feature type="domain" description="Radical SAM core" evidence="11">
    <location>
        <begin position="263"/>
        <end position="494"/>
    </location>
</feature>
<dbReference type="InterPro" id="IPR007197">
    <property type="entry name" value="rSAM"/>
</dbReference>
<evidence type="ECO:0000256" key="1">
    <source>
        <dbReference type="ARBA" id="ARBA00022485"/>
    </source>
</evidence>
<dbReference type="InterPro" id="IPR002792">
    <property type="entry name" value="TRAM_dom"/>
</dbReference>
<dbReference type="Pfam" id="PF00919">
    <property type="entry name" value="UPF0004"/>
    <property type="match status" value="1"/>
</dbReference>
<feature type="compositionally biased region" description="Low complexity" evidence="9">
    <location>
        <begin position="203"/>
        <end position="212"/>
    </location>
</feature>
<sequence>MGMTTPPTTVALVTLGCARNDVDSEELAGRLEAGGFRLVDDAAEADTVVVNTCGFVEAAKKDSVDTLLAAADYKESGRTQAVVAVGCLAERYGEQLADALPETDAVLSFDDYTDISDRLRSILAGTKHQPHVPHDRRKLLPLAPADRHTTPGVAVPGHNTHPAESDSTGAVRHSDGNQIAAAGHAPFHRATTSDDTRASNTHSAVAGQAAPGAGPGSLGSDETAAAPGLKGRFVTTTPSELKIDAPDLATAPASGPRVMRRRLDGGPMAPLKLASGCDRRCAFCAIPMFRGAFMSRRPAEVLREAEWLAENGVRELFLVSENSTSYGKDLGDLRLLETLVAEIAQVPGITRVRVSYLQPAEMRPTLISAMTSTPGVVPYFDLSFQHASGPLLRRMRRFGDAERFLELIAQVRAAAPAAGIRSNVIVGFPGETEEDVDILCDFLSRAGLDAIGVFGYSDEDGTEAETYDGKLDEDTIAARLDRVTRLAEDLTSARAESRIGELIEFLVESINPDGDQDADLAADETPADLATGTNLQDPATELDGLEAVTGPASEVLGRGGRTAEGRAAHQGPEVDGTTTVTGLPDGVRVGDLVSAKVVASDGVDLIAEFAALVNTPDARPAANLTA</sequence>
<comment type="caution">
    <text evidence="12">The sequence shown here is derived from an EMBL/GenBank/DDBJ whole genome shotgun (WGS) entry which is preliminary data.</text>
</comment>
<dbReference type="CDD" id="cd01335">
    <property type="entry name" value="Radical_SAM"/>
    <property type="match status" value="1"/>
</dbReference>
<reference evidence="12 13" key="1">
    <citation type="journal article" date="2019" name="Int. J. Syst. Evol. Microbiol.">
        <title>The Global Catalogue of Microorganisms (GCM) 10K type strain sequencing project: providing services to taxonomists for standard genome sequencing and annotation.</title>
        <authorList>
            <consortium name="The Broad Institute Genomics Platform"/>
            <consortium name="The Broad Institute Genome Sequencing Center for Infectious Disease"/>
            <person name="Wu L."/>
            <person name="Ma J."/>
        </authorList>
    </citation>
    <scope>NUCLEOTIDE SEQUENCE [LARGE SCALE GENOMIC DNA]</scope>
    <source>
        <strain evidence="12 13">JCM 15572</strain>
    </source>
</reference>
<feature type="region of interest" description="Disordered" evidence="9">
    <location>
        <begin position="189"/>
        <end position="225"/>
    </location>
</feature>
<dbReference type="Proteomes" id="UP001501705">
    <property type="component" value="Unassembled WGS sequence"/>
</dbReference>
<dbReference type="InterPro" id="IPR020612">
    <property type="entry name" value="Methylthiotransferase_CS"/>
</dbReference>
<comment type="function">
    <text evidence="8">Catalyzes the methylthiolation of an aspartic acid residue of ribosomal protein uS12.</text>
</comment>
<feature type="region of interest" description="Disordered" evidence="9">
    <location>
        <begin position="146"/>
        <end position="173"/>
    </location>
</feature>
<comment type="similarity">
    <text evidence="8">Belongs to the methylthiotransferase family. RimO subfamily.</text>
</comment>
<evidence type="ECO:0000256" key="4">
    <source>
        <dbReference type="ARBA" id="ARBA00022691"/>
    </source>
</evidence>
<feature type="region of interest" description="Disordered" evidence="9">
    <location>
        <begin position="552"/>
        <end position="577"/>
    </location>
</feature>
<evidence type="ECO:0000256" key="5">
    <source>
        <dbReference type="ARBA" id="ARBA00022723"/>
    </source>
</evidence>
<dbReference type="InterPro" id="IPR006638">
    <property type="entry name" value="Elp3/MiaA/NifB-like_rSAM"/>
</dbReference>
<evidence type="ECO:0000256" key="3">
    <source>
        <dbReference type="ARBA" id="ARBA00022679"/>
    </source>
</evidence>
<keyword evidence="3 8" id="KW-0808">Transferase</keyword>
<comment type="cofactor">
    <cofactor evidence="8">
        <name>[4Fe-4S] cluster</name>
        <dbReference type="ChEBI" id="CHEBI:49883"/>
    </cofactor>
    <text evidence="8">Binds 2 [4Fe-4S] clusters. One cluster is coordinated with 3 cysteines and an exchangeable S-adenosyl-L-methionine.</text>
</comment>
<comment type="catalytic activity">
    <reaction evidence="8">
        <text>L-aspartate(89)-[ribosomal protein uS12]-hydrogen + (sulfur carrier)-SH + AH2 + 2 S-adenosyl-L-methionine = 3-methylsulfanyl-L-aspartate(89)-[ribosomal protein uS12]-hydrogen + (sulfur carrier)-H + 5'-deoxyadenosine + L-methionine + A + S-adenosyl-L-homocysteine + 2 H(+)</text>
        <dbReference type="Rhea" id="RHEA:37087"/>
        <dbReference type="Rhea" id="RHEA-COMP:10460"/>
        <dbReference type="Rhea" id="RHEA-COMP:10461"/>
        <dbReference type="Rhea" id="RHEA-COMP:14737"/>
        <dbReference type="Rhea" id="RHEA-COMP:14739"/>
        <dbReference type="ChEBI" id="CHEBI:13193"/>
        <dbReference type="ChEBI" id="CHEBI:15378"/>
        <dbReference type="ChEBI" id="CHEBI:17319"/>
        <dbReference type="ChEBI" id="CHEBI:17499"/>
        <dbReference type="ChEBI" id="CHEBI:29917"/>
        <dbReference type="ChEBI" id="CHEBI:29961"/>
        <dbReference type="ChEBI" id="CHEBI:57844"/>
        <dbReference type="ChEBI" id="CHEBI:57856"/>
        <dbReference type="ChEBI" id="CHEBI:59789"/>
        <dbReference type="ChEBI" id="CHEBI:64428"/>
        <dbReference type="ChEBI" id="CHEBI:73599"/>
        <dbReference type="EC" id="2.8.4.4"/>
    </reaction>
</comment>
<dbReference type="Gene3D" id="2.40.50.140">
    <property type="entry name" value="Nucleic acid-binding proteins"/>
    <property type="match status" value="1"/>
</dbReference>
<evidence type="ECO:0000256" key="2">
    <source>
        <dbReference type="ARBA" id="ARBA00022490"/>
    </source>
</evidence>
<dbReference type="Pfam" id="PF04055">
    <property type="entry name" value="Radical_SAM"/>
    <property type="match status" value="1"/>
</dbReference>
<name>A0ABN2C8W7_9ACTN</name>
<dbReference type="SFLD" id="SFLDG01082">
    <property type="entry name" value="B12-binding_domain_containing"/>
    <property type="match status" value="1"/>
</dbReference>
<protein>
    <recommendedName>
        <fullName evidence="8">Ribosomal protein uS12 methylthiotransferase RimO</fullName>
        <shortName evidence="8">uS12 MTTase</shortName>
        <shortName evidence="8">uS12 methylthiotransferase</shortName>
        <ecNumber evidence="8">2.8.4.4</ecNumber>
    </recommendedName>
    <alternativeName>
        <fullName evidence="8">Ribosomal protein uS12 (aspartate-C(3))-methylthiotransferase</fullName>
    </alternativeName>
    <alternativeName>
        <fullName evidence="8">Ribosome maturation factor RimO</fullName>
    </alternativeName>
</protein>
<dbReference type="InterPro" id="IPR023404">
    <property type="entry name" value="rSAM_horseshoe"/>
</dbReference>
<dbReference type="SUPFAM" id="SSF102114">
    <property type="entry name" value="Radical SAM enzymes"/>
    <property type="match status" value="1"/>
</dbReference>
<dbReference type="InterPro" id="IPR005839">
    <property type="entry name" value="Methylthiotransferase"/>
</dbReference>
<keyword evidence="4 8" id="KW-0949">S-adenosyl-L-methionine</keyword>
<keyword evidence="6 8" id="KW-0408">Iron</keyword>
<keyword evidence="1 8" id="KW-0004">4Fe-4S</keyword>
<dbReference type="InterPro" id="IPR005840">
    <property type="entry name" value="Ribosomal_uS12_MeSTrfase_RimO"/>
</dbReference>
<keyword evidence="2 8" id="KW-0963">Cytoplasm</keyword>
<feature type="domain" description="MTTase N-terminal" evidence="10">
    <location>
        <begin position="8"/>
        <end position="124"/>
    </location>
</feature>
<dbReference type="SFLD" id="SFLDG01061">
    <property type="entry name" value="methylthiotransferase"/>
    <property type="match status" value="1"/>
</dbReference>
<dbReference type="HAMAP" id="MF_01865">
    <property type="entry name" value="MTTase_RimO"/>
    <property type="match status" value="1"/>
</dbReference>
<feature type="binding site" evidence="8">
    <location>
        <position position="284"/>
    </location>
    <ligand>
        <name>[4Fe-4S] cluster</name>
        <dbReference type="ChEBI" id="CHEBI:49883"/>
        <label>2</label>
        <note>4Fe-4S-S-AdoMet</note>
    </ligand>
</feature>
<dbReference type="PANTHER" id="PTHR43837:SF1">
    <property type="entry name" value="RIBOSOMAL PROTEIN US12 METHYLTHIOTRANSFERASE RIMO"/>
    <property type="match status" value="1"/>
</dbReference>
<feature type="binding site" evidence="8">
    <location>
        <position position="17"/>
    </location>
    <ligand>
        <name>[4Fe-4S] cluster</name>
        <dbReference type="ChEBI" id="CHEBI:49883"/>
        <label>1</label>
    </ligand>
</feature>
<dbReference type="PROSITE" id="PS51918">
    <property type="entry name" value="RADICAL_SAM"/>
    <property type="match status" value="1"/>
</dbReference>
<evidence type="ECO:0000256" key="9">
    <source>
        <dbReference type="SAM" id="MobiDB-lite"/>
    </source>
</evidence>
<evidence type="ECO:0000256" key="7">
    <source>
        <dbReference type="ARBA" id="ARBA00023014"/>
    </source>
</evidence>
<evidence type="ECO:0000259" key="11">
    <source>
        <dbReference type="PROSITE" id="PS51918"/>
    </source>
</evidence>
<accession>A0ABN2C8W7</accession>
<dbReference type="InterPro" id="IPR013848">
    <property type="entry name" value="Methylthiotransferase_N"/>
</dbReference>
<dbReference type="SMART" id="SM00729">
    <property type="entry name" value="Elp3"/>
    <property type="match status" value="1"/>
</dbReference>
<gene>
    <name evidence="8" type="primary">rimO</name>
    <name evidence="12" type="ORF">GCM10009804_08100</name>
</gene>
<dbReference type="InterPro" id="IPR058240">
    <property type="entry name" value="rSAM_sf"/>
</dbReference>
<evidence type="ECO:0000256" key="8">
    <source>
        <dbReference type="HAMAP-Rule" id="MF_01865"/>
    </source>
</evidence>
<dbReference type="PROSITE" id="PS51449">
    <property type="entry name" value="MTTASE_N"/>
    <property type="match status" value="1"/>
</dbReference>
<dbReference type="PROSITE" id="PS01278">
    <property type="entry name" value="MTTASE_RADICAL"/>
    <property type="match status" value="1"/>
</dbReference>
<dbReference type="SFLD" id="SFLDS00029">
    <property type="entry name" value="Radical_SAM"/>
    <property type="match status" value="1"/>
</dbReference>
<feature type="binding site" evidence="8">
    <location>
        <position position="277"/>
    </location>
    <ligand>
        <name>[4Fe-4S] cluster</name>
        <dbReference type="ChEBI" id="CHEBI:49883"/>
        <label>2</label>
        <note>4Fe-4S-S-AdoMet</note>
    </ligand>
</feature>
<evidence type="ECO:0000313" key="12">
    <source>
        <dbReference type="EMBL" id="GAA1553527.1"/>
    </source>
</evidence>
<evidence type="ECO:0000256" key="6">
    <source>
        <dbReference type="ARBA" id="ARBA00023004"/>
    </source>
</evidence>